<evidence type="ECO:0000313" key="5">
    <source>
        <dbReference type="EMBL" id="KAK6188660.1"/>
    </source>
</evidence>
<keyword evidence="6" id="KW-1185">Reference proteome</keyword>
<evidence type="ECO:0000256" key="2">
    <source>
        <dbReference type="ARBA" id="ARBA00023136"/>
    </source>
</evidence>
<proteinExistence type="predicted"/>
<organism evidence="5 6">
    <name type="scientific">Patella caerulea</name>
    <name type="common">Rayed Mediterranean limpet</name>
    <dbReference type="NCBI Taxonomy" id="87958"/>
    <lineage>
        <taxon>Eukaryota</taxon>
        <taxon>Metazoa</taxon>
        <taxon>Spiralia</taxon>
        <taxon>Lophotrochozoa</taxon>
        <taxon>Mollusca</taxon>
        <taxon>Gastropoda</taxon>
        <taxon>Patellogastropoda</taxon>
        <taxon>Patelloidea</taxon>
        <taxon>Patellidae</taxon>
        <taxon>Patella</taxon>
    </lineage>
</organism>
<evidence type="ECO:0000256" key="4">
    <source>
        <dbReference type="ARBA" id="ARBA00046271"/>
    </source>
</evidence>
<evidence type="ECO:0008006" key="7">
    <source>
        <dbReference type="Google" id="ProtNLM"/>
    </source>
</evidence>
<keyword evidence="2" id="KW-0472">Membrane</keyword>
<name>A0AAN8KA38_PATCE</name>
<gene>
    <name evidence="5" type="ORF">SNE40_004796</name>
</gene>
<comment type="caution">
    <text evidence="5">The sequence shown here is derived from an EMBL/GenBank/DDBJ whole genome shotgun (WGS) entry which is preliminary data.</text>
</comment>
<dbReference type="GO" id="GO:0016559">
    <property type="term" value="P:peroxisome fission"/>
    <property type="evidence" value="ECO:0007669"/>
    <property type="project" value="InterPro"/>
</dbReference>
<dbReference type="PANTHER" id="PTHR12652">
    <property type="entry name" value="PEROXISOMAL BIOGENESIS FACTOR 11"/>
    <property type="match status" value="1"/>
</dbReference>
<dbReference type="Proteomes" id="UP001347796">
    <property type="component" value="Unassembled WGS sequence"/>
</dbReference>
<comment type="subcellular location">
    <subcellularLocation>
        <location evidence="4">Peroxisome membrane</location>
    </subcellularLocation>
</comment>
<sequence>MATDFFSGVVKFNAQTSGRDKLCRLCQYGCKLVWWYIHQQERHKDLAVKLKNLESSVSTTRKLLRFGKSVDFIQSALKTIHIDDTVWRLTITLSKLNQACYLLFDHLIWAGRVGIMKVDSKKWSELSARFWLVSLILNLVRNFYDIYIILVREVKIQAARAKKSSSHLNGDSYDKDKPRKILTNNELAFKCISENKPVWLDLIKNICDIVLPLNALGRIHVTPGTQGVVGVISSIVGIATTWDPLLRLVPS</sequence>
<dbReference type="Pfam" id="PF05648">
    <property type="entry name" value="PEX11"/>
    <property type="match status" value="1"/>
</dbReference>
<keyword evidence="1" id="KW-0962">Peroxisome biogenesis</keyword>
<evidence type="ECO:0000256" key="3">
    <source>
        <dbReference type="ARBA" id="ARBA00023140"/>
    </source>
</evidence>
<dbReference type="EMBL" id="JAZGQO010000003">
    <property type="protein sequence ID" value="KAK6188660.1"/>
    <property type="molecule type" value="Genomic_DNA"/>
</dbReference>
<evidence type="ECO:0000256" key="1">
    <source>
        <dbReference type="ARBA" id="ARBA00022593"/>
    </source>
</evidence>
<dbReference type="PANTHER" id="PTHR12652:SF50">
    <property type="entry name" value="PEROXIN 11"/>
    <property type="match status" value="1"/>
</dbReference>
<keyword evidence="3" id="KW-0576">Peroxisome</keyword>
<dbReference type="AlphaFoldDB" id="A0AAN8KA38"/>
<protein>
    <recommendedName>
        <fullName evidence="7">Peroxisomal membrane protein 11B</fullName>
    </recommendedName>
</protein>
<dbReference type="InterPro" id="IPR008733">
    <property type="entry name" value="PEX11"/>
</dbReference>
<evidence type="ECO:0000313" key="6">
    <source>
        <dbReference type="Proteomes" id="UP001347796"/>
    </source>
</evidence>
<reference evidence="5 6" key="1">
    <citation type="submission" date="2024-01" db="EMBL/GenBank/DDBJ databases">
        <title>The genome of the rayed Mediterranean limpet Patella caerulea (Linnaeus, 1758).</title>
        <authorList>
            <person name="Anh-Thu Weber A."/>
            <person name="Halstead-Nussloch G."/>
        </authorList>
    </citation>
    <scope>NUCLEOTIDE SEQUENCE [LARGE SCALE GENOMIC DNA]</scope>
    <source>
        <strain evidence="5">AATW-2023a</strain>
        <tissue evidence="5">Whole specimen</tissue>
    </source>
</reference>
<dbReference type="GO" id="GO:0005778">
    <property type="term" value="C:peroxisomal membrane"/>
    <property type="evidence" value="ECO:0007669"/>
    <property type="project" value="UniProtKB-SubCell"/>
</dbReference>
<accession>A0AAN8KA38</accession>